<keyword evidence="2" id="KW-1185">Reference proteome</keyword>
<accession>A0ACC0BJ67</accession>
<organism evidence="1 2">
    <name type="scientific">Catharanthus roseus</name>
    <name type="common">Madagascar periwinkle</name>
    <name type="synonym">Vinca rosea</name>
    <dbReference type="NCBI Taxonomy" id="4058"/>
    <lineage>
        <taxon>Eukaryota</taxon>
        <taxon>Viridiplantae</taxon>
        <taxon>Streptophyta</taxon>
        <taxon>Embryophyta</taxon>
        <taxon>Tracheophyta</taxon>
        <taxon>Spermatophyta</taxon>
        <taxon>Magnoliopsida</taxon>
        <taxon>eudicotyledons</taxon>
        <taxon>Gunneridae</taxon>
        <taxon>Pentapetalae</taxon>
        <taxon>asterids</taxon>
        <taxon>lamiids</taxon>
        <taxon>Gentianales</taxon>
        <taxon>Apocynaceae</taxon>
        <taxon>Rauvolfioideae</taxon>
        <taxon>Vinceae</taxon>
        <taxon>Catharanthinae</taxon>
        <taxon>Catharanthus</taxon>
    </lineage>
</organism>
<protein>
    <submittedName>
        <fullName evidence="1">Uncharacterized protein</fullName>
    </submittedName>
</protein>
<dbReference type="Proteomes" id="UP001060085">
    <property type="component" value="Linkage Group LG03"/>
</dbReference>
<dbReference type="EMBL" id="CM044703">
    <property type="protein sequence ID" value="KAI5672724.1"/>
    <property type="molecule type" value="Genomic_DNA"/>
</dbReference>
<proteinExistence type="predicted"/>
<sequence>MEYNWSNPSWKMMEAKSKQEDYQSKLARDMHNFHHSDGNGFNAYGGKDHGNGNFTSRRHVGNFEDSSKDEDGKLAYKSIKTINFFPSNSYLSFEIYFKKIKLFTLVFMENGCQFYFLNSLGALLEKKHVLEFNSLCCVIPRIHEYYDNVSNYVSFVLEIKDKGRNVDFPKNSCAFILKHELEDTLFIHLILKEFFDRMVSKEKSISSWNVRNFMFIFSPLILCNTIGEKRYFYSKESELVEAIGKDELVSLLYCKEKLGGLSTLREMCSSQVPHLLLYHGCQSHYYGSDRIYIVDSSRFNLGSLSSPSINHQQRHQLAVLPQMKLHCRRTAFEFPNLIYGGMTWGKHENMENFQGSVTSFQGPLTWSRARKIKVETQRNKFGRV</sequence>
<name>A0ACC0BJ67_CATRO</name>
<comment type="caution">
    <text evidence="1">The sequence shown here is derived from an EMBL/GenBank/DDBJ whole genome shotgun (WGS) entry which is preliminary data.</text>
</comment>
<reference evidence="2" key="1">
    <citation type="journal article" date="2023" name="Nat. Plants">
        <title>Single-cell RNA sequencing provides a high-resolution roadmap for understanding the multicellular compartmentation of specialized metabolism.</title>
        <authorList>
            <person name="Sun S."/>
            <person name="Shen X."/>
            <person name="Li Y."/>
            <person name="Li Y."/>
            <person name="Wang S."/>
            <person name="Li R."/>
            <person name="Zhang H."/>
            <person name="Shen G."/>
            <person name="Guo B."/>
            <person name="Wei J."/>
            <person name="Xu J."/>
            <person name="St-Pierre B."/>
            <person name="Chen S."/>
            <person name="Sun C."/>
        </authorList>
    </citation>
    <scope>NUCLEOTIDE SEQUENCE [LARGE SCALE GENOMIC DNA]</scope>
</reference>
<evidence type="ECO:0000313" key="1">
    <source>
        <dbReference type="EMBL" id="KAI5672724.1"/>
    </source>
</evidence>
<evidence type="ECO:0000313" key="2">
    <source>
        <dbReference type="Proteomes" id="UP001060085"/>
    </source>
</evidence>
<gene>
    <name evidence="1" type="ORF">M9H77_13088</name>
</gene>